<name>A0A1H1YLS7_9MICO</name>
<dbReference type="Pfam" id="PF13676">
    <property type="entry name" value="TIR_2"/>
    <property type="match status" value="1"/>
</dbReference>
<dbReference type="RefSeq" id="WP_083364859.1">
    <property type="nucleotide sequence ID" value="NZ_LT629742.1"/>
</dbReference>
<evidence type="ECO:0000256" key="1">
    <source>
        <dbReference type="SAM" id="MobiDB-lite"/>
    </source>
</evidence>
<organism evidence="3 4">
    <name type="scientific">Microterricola viridarii</name>
    <dbReference type="NCBI Taxonomy" id="412690"/>
    <lineage>
        <taxon>Bacteria</taxon>
        <taxon>Bacillati</taxon>
        <taxon>Actinomycetota</taxon>
        <taxon>Actinomycetes</taxon>
        <taxon>Micrococcales</taxon>
        <taxon>Microbacteriaceae</taxon>
        <taxon>Microterricola</taxon>
    </lineage>
</organism>
<feature type="region of interest" description="Disordered" evidence="1">
    <location>
        <begin position="170"/>
        <end position="205"/>
    </location>
</feature>
<dbReference type="GO" id="GO:0007165">
    <property type="term" value="P:signal transduction"/>
    <property type="evidence" value="ECO:0007669"/>
    <property type="project" value="InterPro"/>
</dbReference>
<evidence type="ECO:0000259" key="2">
    <source>
        <dbReference type="PROSITE" id="PS50104"/>
    </source>
</evidence>
<dbReference type="InterPro" id="IPR035897">
    <property type="entry name" value="Toll_tir_struct_dom_sf"/>
</dbReference>
<dbReference type="PROSITE" id="PS50104">
    <property type="entry name" value="TIR"/>
    <property type="match status" value="1"/>
</dbReference>
<protein>
    <submittedName>
        <fullName evidence="3">TIR domain-containing protein</fullName>
    </submittedName>
</protein>
<dbReference type="SUPFAM" id="SSF52200">
    <property type="entry name" value="Toll/Interleukin receptor TIR domain"/>
    <property type="match status" value="1"/>
</dbReference>
<accession>A0A1H1YLS7</accession>
<dbReference type="Gene3D" id="3.40.50.10140">
    <property type="entry name" value="Toll/interleukin-1 receptor homology (TIR) domain"/>
    <property type="match status" value="1"/>
</dbReference>
<evidence type="ECO:0000313" key="3">
    <source>
        <dbReference type="EMBL" id="SDT22350.1"/>
    </source>
</evidence>
<dbReference type="AlphaFoldDB" id="A0A1H1YLS7"/>
<gene>
    <name evidence="3" type="ORF">SAMN04489834_3131</name>
</gene>
<reference evidence="4" key="1">
    <citation type="submission" date="2016-10" db="EMBL/GenBank/DDBJ databases">
        <authorList>
            <person name="Varghese N."/>
            <person name="Submissions S."/>
        </authorList>
    </citation>
    <scope>NUCLEOTIDE SEQUENCE [LARGE SCALE GENOMIC DNA]</scope>
    <source>
        <strain evidence="4">DSM 21772</strain>
    </source>
</reference>
<feature type="compositionally biased region" description="Basic and acidic residues" evidence="1">
    <location>
        <begin position="170"/>
        <end position="180"/>
    </location>
</feature>
<dbReference type="OrthoDB" id="9147462at2"/>
<dbReference type="SMART" id="SM00255">
    <property type="entry name" value="TIR"/>
    <property type="match status" value="1"/>
</dbReference>
<dbReference type="STRING" id="412690.SAMN04489834_3131"/>
<feature type="domain" description="TIR" evidence="2">
    <location>
        <begin position="6"/>
        <end position="138"/>
    </location>
</feature>
<sequence length="394" mass="43657">MADIESKMVGFWSYAHADNERDRGRITELAQLVSDEFALITGREIEIFVDREGLEWGDRWREKIDNALSSSAFFIPIITPTFFTRPECRNELIAFNTSAKELGVTELILPIVYLPVRDLALDSTDPVKQIVASLQYVSWDGLRLLDQERTEYRTAVHRLATRLAEIEETLESRPLERTDSDESEASAGTGEIAKTEGGEPEEEDDELGILDRLAELQPGIEEWTETIASFQPALESFTGPMTAITPALKAAESQANPIGARLSLLRKLSQQIEAPVERLEDLSSSYTRQLIAIDPNMRALLQLVDQGDSGGEEALQVTGSILGLAEAGTTAAEQITSVADMARKYSGLSRDLRKPFRKFDIAMRSVADGQTIIDSWRDAAIAIQSKHGEQARSV</sequence>
<dbReference type="EMBL" id="LT629742">
    <property type="protein sequence ID" value="SDT22350.1"/>
    <property type="molecule type" value="Genomic_DNA"/>
</dbReference>
<dbReference type="InterPro" id="IPR000157">
    <property type="entry name" value="TIR_dom"/>
</dbReference>
<proteinExistence type="predicted"/>
<keyword evidence="4" id="KW-1185">Reference proteome</keyword>
<evidence type="ECO:0000313" key="4">
    <source>
        <dbReference type="Proteomes" id="UP000181956"/>
    </source>
</evidence>
<dbReference type="Proteomes" id="UP000181956">
    <property type="component" value="Chromosome I"/>
</dbReference>